<dbReference type="Gene3D" id="3.40.190.10">
    <property type="entry name" value="Periplasmic binding protein-like II"/>
    <property type="match status" value="4"/>
</dbReference>
<dbReference type="InterPro" id="IPR013656">
    <property type="entry name" value="PAS_4"/>
</dbReference>
<dbReference type="InterPro" id="IPR035965">
    <property type="entry name" value="PAS-like_dom_sf"/>
</dbReference>
<dbReference type="Pfam" id="PF02518">
    <property type="entry name" value="HATPase_c"/>
    <property type="match status" value="1"/>
</dbReference>
<dbReference type="Gene3D" id="1.20.120.160">
    <property type="entry name" value="HPT domain"/>
    <property type="match status" value="1"/>
</dbReference>
<dbReference type="Pfam" id="PF08448">
    <property type="entry name" value="PAS_4"/>
    <property type="match status" value="1"/>
</dbReference>
<dbReference type="SMART" id="SM00091">
    <property type="entry name" value="PAS"/>
    <property type="match status" value="1"/>
</dbReference>
<evidence type="ECO:0000313" key="22">
    <source>
        <dbReference type="EMBL" id="SDH28531.1"/>
    </source>
</evidence>
<dbReference type="Proteomes" id="UP000182894">
    <property type="component" value="Unassembled WGS sequence"/>
</dbReference>
<evidence type="ECO:0000256" key="16">
    <source>
        <dbReference type="PROSITE-ProRule" id="PRU00110"/>
    </source>
</evidence>
<dbReference type="Gene3D" id="1.10.287.130">
    <property type="match status" value="1"/>
</dbReference>
<comment type="subcellular location">
    <subcellularLocation>
        <location evidence="2">Cell inner membrane</location>
        <topology evidence="2">Multi-pass membrane protein</topology>
    </subcellularLocation>
</comment>
<dbReference type="CDD" id="cd00088">
    <property type="entry name" value="HPT"/>
    <property type="match status" value="1"/>
</dbReference>
<dbReference type="Gene3D" id="3.40.50.2300">
    <property type="match status" value="1"/>
</dbReference>
<evidence type="ECO:0000259" key="21">
    <source>
        <dbReference type="PROSITE" id="PS50894"/>
    </source>
</evidence>
<evidence type="ECO:0000256" key="1">
    <source>
        <dbReference type="ARBA" id="ARBA00000085"/>
    </source>
</evidence>
<reference evidence="23" key="1">
    <citation type="submission" date="2016-10" db="EMBL/GenBank/DDBJ databases">
        <authorList>
            <person name="Varghese N."/>
            <person name="Submissions S."/>
        </authorList>
    </citation>
    <scope>NUCLEOTIDE SEQUENCE [LARGE SCALE GENOMIC DNA]</scope>
    <source>
        <strain evidence="23">ATCC 700689</strain>
    </source>
</reference>
<dbReference type="InterPro" id="IPR005467">
    <property type="entry name" value="His_kinase_dom"/>
</dbReference>
<keyword evidence="4" id="KW-1003">Cell membrane</keyword>
<feature type="modified residue" description="Phosphohistidine" evidence="16">
    <location>
        <position position="1148"/>
    </location>
</feature>
<dbReference type="SUPFAM" id="SSF55874">
    <property type="entry name" value="ATPase domain of HSP90 chaperone/DNA topoisomerase II/histidine kinase"/>
    <property type="match status" value="1"/>
</dbReference>
<keyword evidence="11 22" id="KW-0418">Kinase</keyword>
<evidence type="ECO:0000256" key="15">
    <source>
        <dbReference type="ARBA" id="ARBA00023136"/>
    </source>
</evidence>
<evidence type="ECO:0000256" key="5">
    <source>
        <dbReference type="ARBA" id="ARBA00022519"/>
    </source>
</evidence>
<dbReference type="SUPFAM" id="SSF52172">
    <property type="entry name" value="CheY-like"/>
    <property type="match status" value="1"/>
</dbReference>
<dbReference type="PANTHER" id="PTHR43047:SF72">
    <property type="entry name" value="OSMOSENSING HISTIDINE PROTEIN KINASE SLN1"/>
    <property type="match status" value="1"/>
</dbReference>
<feature type="domain" description="Histidine kinase" evidence="18">
    <location>
        <begin position="724"/>
        <end position="946"/>
    </location>
</feature>
<keyword evidence="12" id="KW-0067">ATP-binding</keyword>
<evidence type="ECO:0000259" key="18">
    <source>
        <dbReference type="PROSITE" id="PS50109"/>
    </source>
</evidence>
<feature type="domain" description="Response regulatory" evidence="19">
    <location>
        <begin position="968"/>
        <end position="1087"/>
    </location>
</feature>
<dbReference type="SMART" id="SM00388">
    <property type="entry name" value="HisKA"/>
    <property type="match status" value="1"/>
</dbReference>
<dbReference type="EMBL" id="FNCO01000005">
    <property type="protein sequence ID" value="SDH28531.1"/>
    <property type="molecule type" value="Genomic_DNA"/>
</dbReference>
<evidence type="ECO:0000256" key="11">
    <source>
        <dbReference type="ARBA" id="ARBA00022777"/>
    </source>
</evidence>
<evidence type="ECO:0000256" key="12">
    <source>
        <dbReference type="ARBA" id="ARBA00022840"/>
    </source>
</evidence>
<evidence type="ECO:0000256" key="13">
    <source>
        <dbReference type="ARBA" id="ARBA00022989"/>
    </source>
</evidence>
<dbReference type="Pfam" id="PF01627">
    <property type="entry name" value="Hpt"/>
    <property type="match status" value="1"/>
</dbReference>
<dbReference type="SMART" id="SM00448">
    <property type="entry name" value="REC"/>
    <property type="match status" value="1"/>
</dbReference>
<dbReference type="CDD" id="cd17546">
    <property type="entry name" value="REC_hyHK_CKI1_RcsC-like"/>
    <property type="match status" value="1"/>
</dbReference>
<dbReference type="EC" id="2.7.13.3" evidence="3"/>
<dbReference type="InterPro" id="IPR008207">
    <property type="entry name" value="Sig_transdc_His_kin_Hpt_dom"/>
</dbReference>
<name>A0A1G8B5V3_9PSED</name>
<dbReference type="CDD" id="cd13705">
    <property type="entry name" value="PBP2_BvgS_D1"/>
    <property type="match status" value="1"/>
</dbReference>
<evidence type="ECO:0000256" key="14">
    <source>
        <dbReference type="ARBA" id="ARBA00023012"/>
    </source>
</evidence>
<accession>A0A1G8B5V3</accession>
<evidence type="ECO:0000313" key="23">
    <source>
        <dbReference type="Proteomes" id="UP000182894"/>
    </source>
</evidence>
<keyword evidence="14" id="KW-0902">Two-component regulatory system</keyword>
<dbReference type="InterPro" id="IPR000014">
    <property type="entry name" value="PAS"/>
</dbReference>
<gene>
    <name evidence="22" type="ORF">SAMN05216605_105291</name>
</gene>
<keyword evidence="9" id="KW-0732">Signal</keyword>
<evidence type="ECO:0000256" key="2">
    <source>
        <dbReference type="ARBA" id="ARBA00004429"/>
    </source>
</evidence>
<dbReference type="GO" id="GO:0005886">
    <property type="term" value="C:plasma membrane"/>
    <property type="evidence" value="ECO:0007669"/>
    <property type="project" value="UniProtKB-SubCell"/>
</dbReference>
<dbReference type="InterPro" id="IPR003661">
    <property type="entry name" value="HisK_dim/P_dom"/>
</dbReference>
<dbReference type="Gene3D" id="3.30.565.10">
    <property type="entry name" value="Histidine kinase-like ATPase, C-terminal domain"/>
    <property type="match status" value="1"/>
</dbReference>
<evidence type="ECO:0000256" key="6">
    <source>
        <dbReference type="ARBA" id="ARBA00022553"/>
    </source>
</evidence>
<dbReference type="InterPro" id="IPR049870">
    <property type="entry name" value="BvgS-like_periplasmic1"/>
</dbReference>
<evidence type="ECO:0000256" key="9">
    <source>
        <dbReference type="ARBA" id="ARBA00022729"/>
    </source>
</evidence>
<dbReference type="CDD" id="cd00082">
    <property type="entry name" value="HisKA"/>
    <property type="match status" value="1"/>
</dbReference>
<dbReference type="InterPro" id="IPR001638">
    <property type="entry name" value="Solute-binding_3/MltF_N"/>
</dbReference>
<keyword evidence="23" id="KW-1185">Reference proteome</keyword>
<evidence type="ECO:0000256" key="10">
    <source>
        <dbReference type="ARBA" id="ARBA00022741"/>
    </source>
</evidence>
<dbReference type="InterPro" id="IPR036097">
    <property type="entry name" value="HisK_dim/P_sf"/>
</dbReference>
<evidence type="ECO:0000256" key="7">
    <source>
        <dbReference type="ARBA" id="ARBA00022679"/>
    </source>
</evidence>
<dbReference type="PROSITE" id="PS50894">
    <property type="entry name" value="HPT"/>
    <property type="match status" value="1"/>
</dbReference>
<dbReference type="Pfam" id="PF00497">
    <property type="entry name" value="SBP_bac_3"/>
    <property type="match status" value="2"/>
</dbReference>
<dbReference type="InterPro" id="IPR011006">
    <property type="entry name" value="CheY-like_superfamily"/>
</dbReference>
<feature type="modified residue" description="4-aspartylphosphate" evidence="17">
    <location>
        <position position="1017"/>
    </location>
</feature>
<dbReference type="STRING" id="89065.SAMN05216605_105291"/>
<feature type="domain" description="PAS" evidence="20">
    <location>
        <begin position="580"/>
        <end position="652"/>
    </location>
</feature>
<dbReference type="InterPro" id="IPR004358">
    <property type="entry name" value="Sig_transdc_His_kin-like_C"/>
</dbReference>
<keyword evidence="13" id="KW-1133">Transmembrane helix</keyword>
<dbReference type="SUPFAM" id="SSF47226">
    <property type="entry name" value="Histidine-containing phosphotransfer domain, HPT domain"/>
    <property type="match status" value="1"/>
</dbReference>
<evidence type="ECO:0000256" key="17">
    <source>
        <dbReference type="PROSITE-ProRule" id="PRU00169"/>
    </source>
</evidence>
<dbReference type="SMART" id="SM00062">
    <property type="entry name" value="PBPb"/>
    <property type="match status" value="2"/>
</dbReference>
<keyword evidence="15" id="KW-0472">Membrane</keyword>
<evidence type="ECO:0000256" key="3">
    <source>
        <dbReference type="ARBA" id="ARBA00012438"/>
    </source>
</evidence>
<dbReference type="InterPro" id="IPR036890">
    <property type="entry name" value="HATPase_C_sf"/>
</dbReference>
<dbReference type="PRINTS" id="PR00344">
    <property type="entry name" value="BCTRLSENSOR"/>
</dbReference>
<dbReference type="CDD" id="cd13707">
    <property type="entry name" value="PBP2_BvgS_D2"/>
    <property type="match status" value="1"/>
</dbReference>
<keyword evidence="5" id="KW-0997">Cell inner membrane</keyword>
<dbReference type="AlphaFoldDB" id="A0A1G8B5V3"/>
<dbReference type="SUPFAM" id="SSF55785">
    <property type="entry name" value="PYP-like sensor domain (PAS domain)"/>
    <property type="match status" value="1"/>
</dbReference>
<dbReference type="InterPro" id="IPR003594">
    <property type="entry name" value="HATPase_dom"/>
</dbReference>
<keyword evidence="7" id="KW-0808">Transferase</keyword>
<dbReference type="NCBIfam" id="TIGR00229">
    <property type="entry name" value="sensory_box"/>
    <property type="match status" value="1"/>
</dbReference>
<dbReference type="FunFam" id="3.30.565.10:FF:000010">
    <property type="entry name" value="Sensor histidine kinase RcsC"/>
    <property type="match status" value="1"/>
</dbReference>
<feature type="domain" description="HPt" evidence="21">
    <location>
        <begin position="1109"/>
        <end position="1209"/>
    </location>
</feature>
<sequence length="1209" mass="134042">MNMSASVVLIKTRFLRYALCVLLSLACVWSVKGHAAQNLPFVLGTPFLSQPALALDPADRQWLHEHKVLRVGIAIADYEPIDITSDRNRYQGVSADYLSLVSAKLGIPVRVSGFAKREQAVAALLAGDIDLLTSGNGYERGVEGLAFTHDYLPDRAVVVGRGNDASLTVSLKGKRLALLDGYADAQVLHRVYPDSDIVLAPTLYSAMEALSHGDVDAFIGNEVIVRAYNAQRPYQGLQIKFESLLPPTGFAFAMRQDESRLLALFNRSLAELGESVDREIQGRWTTGLGADVAQQRIHLSTAEQLWVRNHPQVIIASTQHPPYIYTDNRGDWVGLNIDVLNRIARMTGLKFVHQVMPSTQAALEALTAGTADMNTTLAESPNRRAFLDFTYAFGGNNWVYVVRSDRSSEINLAQMAGKVLALPARHALLEFIQSHYPDIQLRLVPTYDDARRLVETGQADATIQNEAGAWLYPPGRLKVGRSVEGKWSPDRFSVIKTQPELLSILNKALDEFPVAEMRAIRLKWLGAVISQPSLWQRIPGWVYWTLAVALLLGLVSLTWSSRLKFQIRQRLRAEEQLSDQLAFKRALLDGIPNPIYVRDLTGRLISCNRSYEESFGISYEQMNGRRLIDVDLIPRDSAERMHADYMTLLQTQTPVFADRSMLLAGKHIEAWQWTVPFYSADGQLQGLLGGWIDITERKRLERELTLAQQQAEQANRAKSAFLATMSHDIRTPMGAIIGLLELEREHRKLRGEPPAEGLDVAHRAAVELVELIGESLDLAKIESGRLQLSTVATILRPFLEDVYQLFRVRAQENNLSLTLKIAPDVEHAYFIDPLRVRQILHNLIGNALKFTAQGSVSVTVTRGCETDQPGLHIEIADTGSGMGREQQAQLFQPFSQGDDQAAGLLGGSGLGLSICKQLVDLMGGRITVISAVGEGTRVNVELPVKPADVLALPEQPPVHSQRSETSLNVLVADDLSANRLVLTGQLELLGHRVTAVDSGEAAFAAWRDGSFDVLITDCNMPGMDGYELTRAIRSLEQRDRLRERPIIGCTANAMHEERDRCETAGMDALLVKPVSLAQLAQKLEDVVMPAEKEERAFDIQVLHHMTQANEVQIQRMLAELWKNLRQEHDLLVPAVAAHDWQALSASLHRLKGVACLIDAVPLAKACAQMDSDVREQRGARIEVAWQTLNACMDALLDELQDHLVEVPAL</sequence>
<keyword evidence="8" id="KW-0812">Transmembrane</keyword>
<dbReference type="SUPFAM" id="SSF53850">
    <property type="entry name" value="Periplasmic binding protein-like II"/>
    <property type="match status" value="2"/>
</dbReference>
<evidence type="ECO:0000256" key="4">
    <source>
        <dbReference type="ARBA" id="ARBA00022475"/>
    </source>
</evidence>
<evidence type="ECO:0000259" key="20">
    <source>
        <dbReference type="PROSITE" id="PS50112"/>
    </source>
</evidence>
<dbReference type="GO" id="GO:0005524">
    <property type="term" value="F:ATP binding"/>
    <property type="evidence" value="ECO:0007669"/>
    <property type="project" value="UniProtKB-KW"/>
</dbReference>
<dbReference type="SMART" id="SM00387">
    <property type="entry name" value="HATPase_c"/>
    <property type="match status" value="1"/>
</dbReference>
<dbReference type="CDD" id="cd00130">
    <property type="entry name" value="PAS"/>
    <property type="match status" value="1"/>
</dbReference>
<dbReference type="PROSITE" id="PS50110">
    <property type="entry name" value="RESPONSE_REGULATORY"/>
    <property type="match status" value="1"/>
</dbReference>
<dbReference type="Pfam" id="PF00072">
    <property type="entry name" value="Response_reg"/>
    <property type="match status" value="1"/>
</dbReference>
<protein>
    <recommendedName>
        <fullName evidence="3">histidine kinase</fullName>
        <ecNumber evidence="3">2.7.13.3</ecNumber>
    </recommendedName>
</protein>
<dbReference type="SUPFAM" id="SSF47384">
    <property type="entry name" value="Homodimeric domain of signal transducing histidine kinase"/>
    <property type="match status" value="1"/>
</dbReference>
<dbReference type="GO" id="GO:0000155">
    <property type="term" value="F:phosphorelay sensor kinase activity"/>
    <property type="evidence" value="ECO:0007669"/>
    <property type="project" value="InterPro"/>
</dbReference>
<dbReference type="InterPro" id="IPR049871">
    <property type="entry name" value="BvgS-like_periplasmic2"/>
</dbReference>
<dbReference type="InterPro" id="IPR001789">
    <property type="entry name" value="Sig_transdc_resp-reg_receiver"/>
</dbReference>
<dbReference type="PROSITE" id="PS50112">
    <property type="entry name" value="PAS"/>
    <property type="match status" value="1"/>
</dbReference>
<dbReference type="GO" id="GO:0009927">
    <property type="term" value="F:histidine phosphotransfer kinase activity"/>
    <property type="evidence" value="ECO:0007669"/>
    <property type="project" value="TreeGrafter"/>
</dbReference>
<proteinExistence type="predicted"/>
<keyword evidence="10" id="KW-0547">Nucleotide-binding</keyword>
<evidence type="ECO:0000259" key="19">
    <source>
        <dbReference type="PROSITE" id="PS50110"/>
    </source>
</evidence>
<evidence type="ECO:0000256" key="8">
    <source>
        <dbReference type="ARBA" id="ARBA00022692"/>
    </source>
</evidence>
<dbReference type="InterPro" id="IPR036641">
    <property type="entry name" value="HPT_dom_sf"/>
</dbReference>
<dbReference type="Pfam" id="PF00512">
    <property type="entry name" value="HisKA"/>
    <property type="match status" value="1"/>
</dbReference>
<organism evidence="22 23">
    <name type="scientific">Pseudomonas abietaniphila</name>
    <dbReference type="NCBI Taxonomy" id="89065"/>
    <lineage>
        <taxon>Bacteria</taxon>
        <taxon>Pseudomonadati</taxon>
        <taxon>Pseudomonadota</taxon>
        <taxon>Gammaproteobacteria</taxon>
        <taxon>Pseudomonadales</taxon>
        <taxon>Pseudomonadaceae</taxon>
        <taxon>Pseudomonas</taxon>
    </lineage>
</organism>
<comment type="catalytic activity">
    <reaction evidence="1">
        <text>ATP + protein L-histidine = ADP + protein N-phospho-L-histidine.</text>
        <dbReference type="EC" id="2.7.13.3"/>
    </reaction>
</comment>
<dbReference type="Gene3D" id="3.30.450.20">
    <property type="entry name" value="PAS domain"/>
    <property type="match status" value="1"/>
</dbReference>
<keyword evidence="6 17" id="KW-0597">Phosphoprotein</keyword>
<dbReference type="PANTHER" id="PTHR43047">
    <property type="entry name" value="TWO-COMPONENT HISTIDINE PROTEIN KINASE"/>
    <property type="match status" value="1"/>
</dbReference>
<dbReference type="PROSITE" id="PS50109">
    <property type="entry name" value="HIS_KIN"/>
    <property type="match status" value="1"/>
</dbReference>